<gene>
    <name evidence="1" type="ORF">MTR67_002292</name>
</gene>
<dbReference type="EMBL" id="CP133612">
    <property type="protein sequence ID" value="WMV08907.1"/>
    <property type="molecule type" value="Genomic_DNA"/>
</dbReference>
<dbReference type="AlphaFoldDB" id="A0AAF0PQ93"/>
<proteinExistence type="predicted"/>
<evidence type="ECO:0000313" key="1">
    <source>
        <dbReference type="EMBL" id="WMV08907.1"/>
    </source>
</evidence>
<name>A0AAF0PQ93_SOLVR</name>
<evidence type="ECO:0008006" key="3">
    <source>
        <dbReference type="Google" id="ProtNLM"/>
    </source>
</evidence>
<protein>
    <recommendedName>
        <fullName evidence="3">Gag-pol polyprotein</fullName>
    </recommendedName>
</protein>
<reference evidence="1" key="1">
    <citation type="submission" date="2023-08" db="EMBL/GenBank/DDBJ databases">
        <title>A de novo genome assembly of Solanum verrucosum Schlechtendal, a Mexican diploid species geographically isolated from the other diploid A-genome species in potato relatives.</title>
        <authorList>
            <person name="Hosaka K."/>
        </authorList>
    </citation>
    <scope>NUCLEOTIDE SEQUENCE</scope>
    <source>
        <tissue evidence="1">Young leaves</tissue>
    </source>
</reference>
<evidence type="ECO:0000313" key="2">
    <source>
        <dbReference type="Proteomes" id="UP001234989"/>
    </source>
</evidence>
<dbReference type="Proteomes" id="UP001234989">
    <property type="component" value="Chromosome 1"/>
</dbReference>
<sequence length="90" mass="10084">MQLFAQALTAQANREVVAPANPIRGIATSIVREFLRMNPPEFYGSKVEEDPQGFVDEVYKVLAIMGLTSVEKADLAAYQLRDVAQIWQEQ</sequence>
<keyword evidence="2" id="KW-1185">Reference proteome</keyword>
<accession>A0AAF0PQ93</accession>
<organism evidence="1 2">
    <name type="scientific">Solanum verrucosum</name>
    <dbReference type="NCBI Taxonomy" id="315347"/>
    <lineage>
        <taxon>Eukaryota</taxon>
        <taxon>Viridiplantae</taxon>
        <taxon>Streptophyta</taxon>
        <taxon>Embryophyta</taxon>
        <taxon>Tracheophyta</taxon>
        <taxon>Spermatophyta</taxon>
        <taxon>Magnoliopsida</taxon>
        <taxon>eudicotyledons</taxon>
        <taxon>Gunneridae</taxon>
        <taxon>Pentapetalae</taxon>
        <taxon>asterids</taxon>
        <taxon>lamiids</taxon>
        <taxon>Solanales</taxon>
        <taxon>Solanaceae</taxon>
        <taxon>Solanoideae</taxon>
        <taxon>Solaneae</taxon>
        <taxon>Solanum</taxon>
    </lineage>
</organism>